<evidence type="ECO:0000256" key="1">
    <source>
        <dbReference type="SAM" id="MobiDB-lite"/>
    </source>
</evidence>
<evidence type="ECO:0000313" key="3">
    <source>
        <dbReference type="Proteomes" id="UP001382904"/>
    </source>
</evidence>
<reference evidence="2 3" key="1">
    <citation type="submission" date="2024-03" db="EMBL/GenBank/DDBJ databases">
        <title>Novel Streptomyces species of biotechnological and ecological value are a feature of Machair soil.</title>
        <authorList>
            <person name="Prole J.R."/>
            <person name="Goodfellow M."/>
            <person name="Allenby N."/>
            <person name="Ward A.C."/>
        </authorList>
    </citation>
    <scope>NUCLEOTIDE SEQUENCE [LARGE SCALE GENOMIC DNA]</scope>
    <source>
        <strain evidence="2 3">MS1.HAVA.3</strain>
    </source>
</reference>
<name>A0ABU8UEI3_9ACTN</name>
<dbReference type="EMBL" id="JBBKAM010000004">
    <property type="protein sequence ID" value="MEJ8646294.1"/>
    <property type="molecule type" value="Genomic_DNA"/>
</dbReference>
<organism evidence="2 3">
    <name type="scientific">Streptomyces caledonius</name>
    <dbReference type="NCBI Taxonomy" id="3134107"/>
    <lineage>
        <taxon>Bacteria</taxon>
        <taxon>Bacillati</taxon>
        <taxon>Actinomycetota</taxon>
        <taxon>Actinomycetes</taxon>
        <taxon>Kitasatosporales</taxon>
        <taxon>Streptomycetaceae</taxon>
        <taxon>Streptomyces</taxon>
    </lineage>
</organism>
<comment type="caution">
    <text evidence="2">The sequence shown here is derived from an EMBL/GenBank/DDBJ whole genome shotgun (WGS) entry which is preliminary data.</text>
</comment>
<feature type="compositionally biased region" description="Pro residues" evidence="1">
    <location>
        <begin position="103"/>
        <end position="114"/>
    </location>
</feature>
<gene>
    <name evidence="2" type="ORF">WKI68_43690</name>
</gene>
<evidence type="ECO:0000313" key="2">
    <source>
        <dbReference type="EMBL" id="MEJ8646294.1"/>
    </source>
</evidence>
<feature type="region of interest" description="Disordered" evidence="1">
    <location>
        <begin position="71"/>
        <end position="125"/>
    </location>
</feature>
<keyword evidence="3" id="KW-1185">Reference proteome</keyword>
<dbReference type="Proteomes" id="UP001382904">
    <property type="component" value="Unassembled WGS sequence"/>
</dbReference>
<sequence>MKHIVHRSSRTTSSRRTHGTRIARVAGIATLLVAAAFTGTGTALAHSPGAAAADQKVDGVIVVAGNSCSWTNASTSAAAPPPSPSTAPRSTRREATWPVAAASPPPSTTTPPSPSTTRPARRGPI</sequence>
<accession>A0ABU8UEI3</accession>
<protein>
    <submittedName>
        <fullName evidence="2">Uncharacterized protein</fullName>
    </submittedName>
</protein>
<proteinExistence type="predicted"/>